<evidence type="ECO:0000313" key="3">
    <source>
        <dbReference type="Proteomes" id="UP000305729"/>
    </source>
</evidence>
<organism evidence="2 3">
    <name type="scientific">Pseudoalteromonas rubra</name>
    <dbReference type="NCBI Taxonomy" id="43658"/>
    <lineage>
        <taxon>Bacteria</taxon>
        <taxon>Pseudomonadati</taxon>
        <taxon>Pseudomonadota</taxon>
        <taxon>Gammaproteobacteria</taxon>
        <taxon>Alteromonadales</taxon>
        <taxon>Pseudoalteromonadaceae</taxon>
        <taxon>Pseudoalteromonas</taxon>
    </lineage>
</organism>
<reference evidence="2 3" key="1">
    <citation type="submission" date="2019-10" db="EMBL/GenBank/DDBJ databases">
        <title>Pseudoalteromonas rubra S4059.</title>
        <authorList>
            <person name="Paulsen S."/>
            <person name="Wang X."/>
        </authorList>
    </citation>
    <scope>NUCLEOTIDE SEQUENCE [LARGE SCALE GENOMIC DNA]</scope>
    <source>
        <strain evidence="2 3">S4059</strain>
    </source>
</reference>
<dbReference type="SUPFAM" id="SSF49354">
    <property type="entry name" value="PapD-like"/>
    <property type="match status" value="1"/>
</dbReference>
<dbReference type="InterPro" id="IPR050643">
    <property type="entry name" value="Periplasmic_pilus_chap"/>
</dbReference>
<dbReference type="PANTHER" id="PTHR30251:SF4">
    <property type="entry name" value="SLR1668 PROTEIN"/>
    <property type="match status" value="1"/>
</dbReference>
<sequence>MKYITHVVLFAILSWTAQVYANLLISPTRVVFDKRQRSAKVFLINSSQEYKTYRLSFKEKMALPQGGYTDVSEQENPMRLSGLLRMTPKQVRLAPGERQVVKLALRRQRNMAVGEYRSHLFFQALPEKKDLDQEGVGIRLNMIMSYSIPLLYRQSASTPQVSIDEATLSRGQTGQLETVNLTLSRKGGASPFGGVRVFWRAQSGANWEEAALVNSFSIYPELSQAQLQLKLLEPSMFQGVRSGQLKVVYTGSDEYQGQSFAERIFSITVP</sequence>
<gene>
    <name evidence="2" type="ORF">CWC22_004860</name>
</gene>
<dbReference type="AlphaFoldDB" id="A0A5S3UTM9"/>
<dbReference type="InterPro" id="IPR008962">
    <property type="entry name" value="PapD-like_sf"/>
</dbReference>
<dbReference type="InterPro" id="IPR016147">
    <property type="entry name" value="Pili_assmbl_chaperone_N"/>
</dbReference>
<dbReference type="GO" id="GO:0030288">
    <property type="term" value="C:outer membrane-bounded periplasmic space"/>
    <property type="evidence" value="ECO:0007669"/>
    <property type="project" value="InterPro"/>
</dbReference>
<dbReference type="Pfam" id="PF00345">
    <property type="entry name" value="PapD_N"/>
    <property type="match status" value="1"/>
</dbReference>
<evidence type="ECO:0000313" key="2">
    <source>
        <dbReference type="EMBL" id="QPB82350.1"/>
    </source>
</evidence>
<dbReference type="RefSeq" id="WP_138538939.1">
    <property type="nucleotide sequence ID" value="NZ_CP045429.1"/>
</dbReference>
<dbReference type="PANTHER" id="PTHR30251">
    <property type="entry name" value="PILUS ASSEMBLY CHAPERONE"/>
    <property type="match status" value="1"/>
</dbReference>
<dbReference type="Gene3D" id="2.60.40.10">
    <property type="entry name" value="Immunoglobulins"/>
    <property type="match status" value="1"/>
</dbReference>
<dbReference type="InterPro" id="IPR013783">
    <property type="entry name" value="Ig-like_fold"/>
</dbReference>
<dbReference type="GO" id="GO:0071555">
    <property type="term" value="P:cell wall organization"/>
    <property type="evidence" value="ECO:0007669"/>
    <property type="project" value="InterPro"/>
</dbReference>
<protein>
    <submittedName>
        <fullName evidence="2">Fimbria/pilus periplasmic chaperone</fullName>
    </submittedName>
</protein>
<dbReference type="STRING" id="43658.AT705_17020"/>
<evidence type="ECO:0000259" key="1">
    <source>
        <dbReference type="Pfam" id="PF00345"/>
    </source>
</evidence>
<accession>A0A5S3UTM9</accession>
<proteinExistence type="predicted"/>
<name>A0A5S3UTM9_9GAMM</name>
<feature type="domain" description="Pili assembly chaperone N-terminal" evidence="1">
    <location>
        <begin position="25"/>
        <end position="153"/>
    </location>
</feature>
<dbReference type="EMBL" id="CP045429">
    <property type="protein sequence ID" value="QPB82350.1"/>
    <property type="molecule type" value="Genomic_DNA"/>
</dbReference>
<dbReference type="Proteomes" id="UP000305729">
    <property type="component" value="Chromosome 1"/>
</dbReference>